<feature type="region of interest" description="Disordered" evidence="1">
    <location>
        <begin position="97"/>
        <end position="123"/>
    </location>
</feature>
<evidence type="ECO:0000313" key="3">
    <source>
        <dbReference type="Proteomes" id="UP000634136"/>
    </source>
</evidence>
<dbReference type="Proteomes" id="UP000634136">
    <property type="component" value="Unassembled WGS sequence"/>
</dbReference>
<evidence type="ECO:0000313" key="2">
    <source>
        <dbReference type="EMBL" id="KAF7806487.1"/>
    </source>
</evidence>
<keyword evidence="3" id="KW-1185">Reference proteome</keyword>
<gene>
    <name evidence="2" type="ORF">G2W53_038648</name>
</gene>
<protein>
    <submittedName>
        <fullName evidence="2">Uncharacterized protein</fullName>
    </submittedName>
</protein>
<name>A0A834SMF5_9FABA</name>
<comment type="caution">
    <text evidence="2">The sequence shown here is derived from an EMBL/GenBank/DDBJ whole genome shotgun (WGS) entry which is preliminary data.</text>
</comment>
<organism evidence="2 3">
    <name type="scientific">Senna tora</name>
    <dbReference type="NCBI Taxonomy" id="362788"/>
    <lineage>
        <taxon>Eukaryota</taxon>
        <taxon>Viridiplantae</taxon>
        <taxon>Streptophyta</taxon>
        <taxon>Embryophyta</taxon>
        <taxon>Tracheophyta</taxon>
        <taxon>Spermatophyta</taxon>
        <taxon>Magnoliopsida</taxon>
        <taxon>eudicotyledons</taxon>
        <taxon>Gunneridae</taxon>
        <taxon>Pentapetalae</taxon>
        <taxon>rosids</taxon>
        <taxon>fabids</taxon>
        <taxon>Fabales</taxon>
        <taxon>Fabaceae</taxon>
        <taxon>Caesalpinioideae</taxon>
        <taxon>Cassia clade</taxon>
        <taxon>Senna</taxon>
    </lineage>
</organism>
<reference evidence="2" key="1">
    <citation type="submission" date="2020-09" db="EMBL/GenBank/DDBJ databases">
        <title>Genome-Enabled Discovery of Anthraquinone Biosynthesis in Senna tora.</title>
        <authorList>
            <person name="Kang S.-H."/>
            <person name="Pandey R.P."/>
            <person name="Lee C.-M."/>
            <person name="Sim J.-S."/>
            <person name="Jeong J.-T."/>
            <person name="Choi B.-S."/>
            <person name="Jung M."/>
            <person name="Ginzburg D."/>
            <person name="Zhao K."/>
            <person name="Won S.Y."/>
            <person name="Oh T.-J."/>
            <person name="Yu Y."/>
            <person name="Kim N.-H."/>
            <person name="Lee O.R."/>
            <person name="Lee T.-H."/>
            <person name="Bashyal P."/>
            <person name="Kim T.-S."/>
            <person name="Lee W.-H."/>
            <person name="Kawkins C."/>
            <person name="Kim C.-K."/>
            <person name="Kim J.S."/>
            <person name="Ahn B.O."/>
            <person name="Rhee S.Y."/>
            <person name="Sohng J.K."/>
        </authorList>
    </citation>
    <scope>NUCLEOTIDE SEQUENCE</scope>
    <source>
        <tissue evidence="2">Leaf</tissue>
    </source>
</reference>
<accession>A0A834SMF5</accession>
<dbReference type="EMBL" id="JAAIUW010000012">
    <property type="protein sequence ID" value="KAF7806487.1"/>
    <property type="molecule type" value="Genomic_DNA"/>
</dbReference>
<dbReference type="AlphaFoldDB" id="A0A834SMF5"/>
<feature type="region of interest" description="Disordered" evidence="1">
    <location>
        <begin position="10"/>
        <end position="54"/>
    </location>
</feature>
<proteinExistence type="predicted"/>
<feature type="compositionally biased region" description="Basic and acidic residues" evidence="1">
    <location>
        <begin position="111"/>
        <end position="123"/>
    </location>
</feature>
<evidence type="ECO:0000256" key="1">
    <source>
        <dbReference type="SAM" id="MobiDB-lite"/>
    </source>
</evidence>
<sequence length="123" mass="13342">MGGVFDIYETHRIMPSRTAGGGGSSSRRRRRRGGVRRSSHDQATFAPRPPHRIRDVAADRLPARRGFTRLVVEGAAAVPVVGPALDAVVEAGETTFEDGPENAVRGGGHVPRRDVSCDEMERR</sequence>
<feature type="compositionally biased region" description="Basic residues" evidence="1">
    <location>
        <begin position="26"/>
        <end position="37"/>
    </location>
</feature>